<gene>
    <name evidence="1" type="ORF">PoB_002777700</name>
</gene>
<protein>
    <submittedName>
        <fullName evidence="1">Ubiquitin carboxyl-terminal hydrolase 34</fullName>
    </submittedName>
</protein>
<proteinExistence type="predicted"/>
<accession>A0AAV4A349</accession>
<sequence length="148" mass="16859">MTCILPLRSPIIRYMCTLSEADMRAAAAHNTMEHMWQAIKEPMDSQMTFDQESLINTYNENISNEAVGDIESFGEEMAKWLLDNKIVEQIFGPNLHIEIIKQSQSILNFLGAEGKINNQHLDCIWAAAQVAYLLILFNEQLETARLTV</sequence>
<organism evidence="1 2">
    <name type="scientific">Plakobranchus ocellatus</name>
    <dbReference type="NCBI Taxonomy" id="259542"/>
    <lineage>
        <taxon>Eukaryota</taxon>
        <taxon>Metazoa</taxon>
        <taxon>Spiralia</taxon>
        <taxon>Lophotrochozoa</taxon>
        <taxon>Mollusca</taxon>
        <taxon>Gastropoda</taxon>
        <taxon>Heterobranchia</taxon>
        <taxon>Euthyneura</taxon>
        <taxon>Panpulmonata</taxon>
        <taxon>Sacoglossa</taxon>
        <taxon>Placobranchoidea</taxon>
        <taxon>Plakobranchidae</taxon>
        <taxon>Plakobranchus</taxon>
    </lineage>
</organism>
<name>A0AAV4A349_9GAST</name>
<reference evidence="1 2" key="1">
    <citation type="journal article" date="2021" name="Elife">
        <title>Chloroplast acquisition without the gene transfer in kleptoplastic sea slugs, Plakobranchus ocellatus.</title>
        <authorList>
            <person name="Maeda T."/>
            <person name="Takahashi S."/>
            <person name="Yoshida T."/>
            <person name="Shimamura S."/>
            <person name="Takaki Y."/>
            <person name="Nagai Y."/>
            <person name="Toyoda A."/>
            <person name="Suzuki Y."/>
            <person name="Arimoto A."/>
            <person name="Ishii H."/>
            <person name="Satoh N."/>
            <person name="Nishiyama T."/>
            <person name="Hasebe M."/>
            <person name="Maruyama T."/>
            <person name="Minagawa J."/>
            <person name="Obokata J."/>
            <person name="Shigenobu S."/>
        </authorList>
    </citation>
    <scope>NUCLEOTIDE SEQUENCE [LARGE SCALE GENOMIC DNA]</scope>
</reference>
<comment type="caution">
    <text evidence="1">The sequence shown here is derived from an EMBL/GenBank/DDBJ whole genome shotgun (WGS) entry which is preliminary data.</text>
</comment>
<keyword evidence="1" id="KW-0378">Hydrolase</keyword>
<keyword evidence="2" id="KW-1185">Reference proteome</keyword>
<dbReference type="Proteomes" id="UP000735302">
    <property type="component" value="Unassembled WGS sequence"/>
</dbReference>
<evidence type="ECO:0000313" key="1">
    <source>
        <dbReference type="EMBL" id="GFO01272.1"/>
    </source>
</evidence>
<evidence type="ECO:0000313" key="2">
    <source>
        <dbReference type="Proteomes" id="UP000735302"/>
    </source>
</evidence>
<dbReference type="GO" id="GO:0016787">
    <property type="term" value="F:hydrolase activity"/>
    <property type="evidence" value="ECO:0007669"/>
    <property type="project" value="UniProtKB-KW"/>
</dbReference>
<dbReference type="AlphaFoldDB" id="A0AAV4A349"/>
<dbReference type="EMBL" id="BLXT01003271">
    <property type="protein sequence ID" value="GFO01272.1"/>
    <property type="molecule type" value="Genomic_DNA"/>
</dbReference>